<name>I0JTL6_HALH3</name>
<sequence>MTTNQGGTNHAKNFHLIFPFRGRGESKLTINPITASFLLLYLYQTYYCIAGG</sequence>
<dbReference type="KEGG" id="hhd:HBHAL_5153"/>
<dbReference type="PATRIC" id="fig|866895.3.peg.4190"/>
<evidence type="ECO:0000313" key="1">
    <source>
        <dbReference type="EMBL" id="CCG47489.1"/>
    </source>
</evidence>
<keyword evidence="2" id="KW-1185">Reference proteome</keyword>
<protein>
    <submittedName>
        <fullName evidence="1">Uncharacterized protein</fullName>
    </submittedName>
</protein>
<evidence type="ECO:0000313" key="2">
    <source>
        <dbReference type="Proteomes" id="UP000007397"/>
    </source>
</evidence>
<proteinExistence type="predicted"/>
<gene>
    <name evidence="1" type="ordered locus">HBHAL_5153</name>
</gene>
<dbReference type="EMBL" id="HE717023">
    <property type="protein sequence ID" value="CCG47489.1"/>
    <property type="molecule type" value="Genomic_DNA"/>
</dbReference>
<dbReference type="Proteomes" id="UP000007397">
    <property type="component" value="Chromosome"/>
</dbReference>
<organism evidence="1 2">
    <name type="scientific">Halobacillus halophilus (strain ATCC 35676 / DSM 2266 / JCM 20832 / KCTC 3685 / LMG 17431 / NBRC 102448 / NCIMB 2269)</name>
    <name type="common">Sporosarcina halophila</name>
    <dbReference type="NCBI Taxonomy" id="866895"/>
    <lineage>
        <taxon>Bacteria</taxon>
        <taxon>Bacillati</taxon>
        <taxon>Bacillota</taxon>
        <taxon>Bacilli</taxon>
        <taxon>Bacillales</taxon>
        <taxon>Bacillaceae</taxon>
        <taxon>Halobacillus</taxon>
    </lineage>
</organism>
<dbReference type="HOGENOM" id="CLU_3080483_0_0_9"/>
<dbReference type="AlphaFoldDB" id="I0JTL6"/>
<accession>I0JTL6</accession>
<reference evidence="1 2" key="1">
    <citation type="journal article" date="2013" name="Environ. Microbiol.">
        <title>Chloride and organic osmolytes: a hybrid strategy to cope with elevated salinities by the moderately halophilic, chloride-dependent bacterium Halobacillus halophilus.</title>
        <authorList>
            <person name="Saum S.H."/>
            <person name="Pfeiffer F."/>
            <person name="Palm P."/>
            <person name="Rampp M."/>
            <person name="Schuster S.C."/>
            <person name="Muller V."/>
            <person name="Oesterhelt D."/>
        </authorList>
    </citation>
    <scope>NUCLEOTIDE SEQUENCE [LARGE SCALE GENOMIC DNA]</scope>
    <source>
        <strain evidence="2">ATCC 35676 / DSM 2266 / JCM 20832 / KCTC 3685 / LMG 17431 / NBRC 102448 / NCIMB 2269</strain>
    </source>
</reference>